<feature type="signal peptide" evidence="1">
    <location>
        <begin position="1"/>
        <end position="24"/>
    </location>
</feature>
<keyword evidence="3" id="KW-1185">Reference proteome</keyword>
<accession>A0ABP0D1G6</accession>
<dbReference type="EMBL" id="CAWUHB010000141">
    <property type="protein sequence ID" value="CAK7237239.1"/>
    <property type="molecule type" value="Genomic_DNA"/>
</dbReference>
<sequence length="114" mass="11472">MKVAQLSSLVVCALLGASPVDAAAAKCRLATPPSSVSAGPSSPECYTNYITNKYFAGAAGWTFSGDSAPSTSCGLYSTCAQLNADAGTAPVSQTLATVPGFSYYASFAYIPPVA</sequence>
<organism evidence="2 3">
    <name type="scientific">Sporothrix curviconia</name>
    <dbReference type="NCBI Taxonomy" id="1260050"/>
    <lineage>
        <taxon>Eukaryota</taxon>
        <taxon>Fungi</taxon>
        <taxon>Dikarya</taxon>
        <taxon>Ascomycota</taxon>
        <taxon>Pezizomycotina</taxon>
        <taxon>Sordariomycetes</taxon>
        <taxon>Sordariomycetidae</taxon>
        <taxon>Ophiostomatales</taxon>
        <taxon>Ophiostomataceae</taxon>
        <taxon>Sporothrix</taxon>
    </lineage>
</organism>
<evidence type="ECO:0000313" key="2">
    <source>
        <dbReference type="EMBL" id="CAK7237239.1"/>
    </source>
</evidence>
<proteinExistence type="predicted"/>
<evidence type="ECO:0000313" key="3">
    <source>
        <dbReference type="Proteomes" id="UP001642405"/>
    </source>
</evidence>
<name>A0ABP0D1G6_9PEZI</name>
<comment type="caution">
    <text evidence="2">The sequence shown here is derived from an EMBL/GenBank/DDBJ whole genome shotgun (WGS) entry which is preliminary data.</text>
</comment>
<dbReference type="Proteomes" id="UP001642405">
    <property type="component" value="Unassembled WGS sequence"/>
</dbReference>
<protein>
    <recommendedName>
        <fullName evidence="4">Small secreted protein</fullName>
    </recommendedName>
</protein>
<evidence type="ECO:0008006" key="4">
    <source>
        <dbReference type="Google" id="ProtNLM"/>
    </source>
</evidence>
<gene>
    <name evidence="2" type="ORF">SCUCBS95973_009893</name>
</gene>
<evidence type="ECO:0000256" key="1">
    <source>
        <dbReference type="SAM" id="SignalP"/>
    </source>
</evidence>
<feature type="chain" id="PRO_5045513762" description="Small secreted protein" evidence="1">
    <location>
        <begin position="25"/>
        <end position="114"/>
    </location>
</feature>
<keyword evidence="1" id="KW-0732">Signal</keyword>
<reference evidence="2 3" key="1">
    <citation type="submission" date="2024-01" db="EMBL/GenBank/DDBJ databases">
        <authorList>
            <person name="Allen C."/>
            <person name="Tagirdzhanova G."/>
        </authorList>
    </citation>
    <scope>NUCLEOTIDE SEQUENCE [LARGE SCALE GENOMIC DNA]</scope>
</reference>